<evidence type="ECO:0000256" key="3">
    <source>
        <dbReference type="ARBA" id="ARBA00023015"/>
    </source>
</evidence>
<dbReference type="SUPFAM" id="SSF57701">
    <property type="entry name" value="Zn2/Cys6 DNA-binding domain"/>
    <property type="match status" value="1"/>
</dbReference>
<keyword evidence="3" id="KW-0805">Transcription regulation</keyword>
<dbReference type="GO" id="GO:0008270">
    <property type="term" value="F:zinc ion binding"/>
    <property type="evidence" value="ECO:0007669"/>
    <property type="project" value="InterPro"/>
</dbReference>
<organism evidence="7 8">
    <name type="scientific">Phlebiopsis gigantea (strain 11061_1 CR5-6)</name>
    <name type="common">White-rot fungus</name>
    <name type="synonym">Peniophora gigantea</name>
    <dbReference type="NCBI Taxonomy" id="745531"/>
    <lineage>
        <taxon>Eukaryota</taxon>
        <taxon>Fungi</taxon>
        <taxon>Dikarya</taxon>
        <taxon>Basidiomycota</taxon>
        <taxon>Agaricomycotina</taxon>
        <taxon>Agaricomycetes</taxon>
        <taxon>Polyporales</taxon>
        <taxon>Phanerochaetaceae</taxon>
        <taxon>Phlebiopsis</taxon>
    </lineage>
</organism>
<accession>A0A0C3PLP8</accession>
<dbReference type="HOGENOM" id="CLU_022337_1_0_1"/>
<proteinExistence type="predicted"/>
<keyword evidence="5" id="KW-0539">Nucleus</keyword>
<dbReference type="PANTHER" id="PTHR47338:SF29">
    <property type="entry name" value="ZN(2)-C6 FUNGAL-TYPE DOMAIN-CONTAINING PROTEIN"/>
    <property type="match status" value="1"/>
</dbReference>
<dbReference type="OrthoDB" id="2309723at2759"/>
<dbReference type="PANTHER" id="PTHR47338">
    <property type="entry name" value="ZN(II)2CYS6 TRANSCRIPTION FACTOR (EUROFUNG)-RELATED"/>
    <property type="match status" value="1"/>
</dbReference>
<dbReference type="CDD" id="cd12148">
    <property type="entry name" value="fungal_TF_MHR"/>
    <property type="match status" value="1"/>
</dbReference>
<dbReference type="CDD" id="cd00067">
    <property type="entry name" value="GAL4"/>
    <property type="match status" value="1"/>
</dbReference>
<keyword evidence="4" id="KW-0804">Transcription</keyword>
<dbReference type="InterPro" id="IPR007219">
    <property type="entry name" value="XnlR_reg_dom"/>
</dbReference>
<evidence type="ECO:0000313" key="8">
    <source>
        <dbReference type="Proteomes" id="UP000053257"/>
    </source>
</evidence>
<keyword evidence="8" id="KW-1185">Reference proteome</keyword>
<sequence length="536" mass="59261">MSSEIPSHLARGKACVPCRRRKMKCDGNQPTCNQCARFNRPAECQFSEGPSPSTTRVLETHVTRLQSRIQELEQDDPSLVRLHDPYQNYRAAAQDAQPNWWETPDPPVHVQQTLVQSFLPSASKFGFFLDATRFVNLFVAPTPARPRPPTVLRNVVYLWGITLSQDPQYTARESLFLGRTLRSVHAALSTAQEQQRNALYILQAEILLAYYFFHSNRLLEGKFHASAAVSLAILCNLHKVMSGNGRAGGHFIQPAGQAYIPLPADHIDEAERIFAWWATFILDRSWVVALAAPAMISETQELSTVIDTPWPLTVDNYAQHAASARPNLGSTVQRFLADVQADSSALSPLALIAKASALYDRANYLASYLDRNAAGYENSLLALDDQIEKFKQSLPSIERASSLADERAHSLLLVHCLVHSASIQLHRSFATRSSTSMMRCLTSANTIVRVMQDVTKQVSVANPIIGVLTATAGEVLLHGLRSLQTSRTAWASSSALPGEERFVQSIRELVAAMQRLAQSPFIAAQTAKFREASSTL</sequence>
<dbReference type="EMBL" id="KN840497">
    <property type="protein sequence ID" value="KIP07418.1"/>
    <property type="molecule type" value="Genomic_DNA"/>
</dbReference>
<dbReference type="GO" id="GO:0005634">
    <property type="term" value="C:nucleus"/>
    <property type="evidence" value="ECO:0007669"/>
    <property type="project" value="UniProtKB-SubCell"/>
</dbReference>
<dbReference type="PROSITE" id="PS00463">
    <property type="entry name" value="ZN2_CY6_FUNGAL_1"/>
    <property type="match status" value="1"/>
</dbReference>
<dbReference type="Pfam" id="PF04082">
    <property type="entry name" value="Fungal_trans"/>
    <property type="match status" value="1"/>
</dbReference>
<evidence type="ECO:0000256" key="5">
    <source>
        <dbReference type="ARBA" id="ARBA00023242"/>
    </source>
</evidence>
<dbReference type="SMART" id="SM00066">
    <property type="entry name" value="GAL4"/>
    <property type="match status" value="1"/>
</dbReference>
<feature type="domain" description="Zn(2)-C6 fungal-type" evidence="6">
    <location>
        <begin position="14"/>
        <end position="46"/>
    </location>
</feature>
<dbReference type="STRING" id="745531.A0A0C3PLP8"/>
<dbReference type="Pfam" id="PF00172">
    <property type="entry name" value="Zn_clus"/>
    <property type="match status" value="1"/>
</dbReference>
<evidence type="ECO:0000256" key="1">
    <source>
        <dbReference type="ARBA" id="ARBA00004123"/>
    </source>
</evidence>
<dbReference type="AlphaFoldDB" id="A0A0C3PLP8"/>
<dbReference type="GO" id="GO:0000981">
    <property type="term" value="F:DNA-binding transcription factor activity, RNA polymerase II-specific"/>
    <property type="evidence" value="ECO:0007669"/>
    <property type="project" value="InterPro"/>
</dbReference>
<dbReference type="PROSITE" id="PS50048">
    <property type="entry name" value="ZN2_CY6_FUNGAL_2"/>
    <property type="match status" value="1"/>
</dbReference>
<protein>
    <recommendedName>
        <fullName evidence="6">Zn(2)-C6 fungal-type domain-containing protein</fullName>
    </recommendedName>
</protein>
<evidence type="ECO:0000256" key="2">
    <source>
        <dbReference type="ARBA" id="ARBA00022723"/>
    </source>
</evidence>
<dbReference type="InterPro" id="IPR001138">
    <property type="entry name" value="Zn2Cys6_DnaBD"/>
</dbReference>
<name>A0A0C3PLP8_PHLG1</name>
<dbReference type="InterPro" id="IPR050815">
    <property type="entry name" value="TF_fung"/>
</dbReference>
<evidence type="ECO:0000259" key="6">
    <source>
        <dbReference type="PROSITE" id="PS50048"/>
    </source>
</evidence>
<dbReference type="Proteomes" id="UP000053257">
    <property type="component" value="Unassembled WGS sequence"/>
</dbReference>
<evidence type="ECO:0000256" key="4">
    <source>
        <dbReference type="ARBA" id="ARBA00023163"/>
    </source>
</evidence>
<gene>
    <name evidence="7" type="ORF">PHLGIDRAFT_420257</name>
</gene>
<comment type="subcellular location">
    <subcellularLocation>
        <location evidence="1">Nucleus</location>
    </subcellularLocation>
</comment>
<dbReference type="Gene3D" id="4.10.240.10">
    <property type="entry name" value="Zn(2)-C6 fungal-type DNA-binding domain"/>
    <property type="match status" value="1"/>
</dbReference>
<dbReference type="InterPro" id="IPR036864">
    <property type="entry name" value="Zn2-C6_fun-type_DNA-bd_sf"/>
</dbReference>
<reference evidence="7 8" key="1">
    <citation type="journal article" date="2014" name="PLoS Genet.">
        <title>Analysis of the Phlebiopsis gigantea genome, transcriptome and secretome provides insight into its pioneer colonization strategies of wood.</title>
        <authorList>
            <person name="Hori C."/>
            <person name="Ishida T."/>
            <person name="Igarashi K."/>
            <person name="Samejima M."/>
            <person name="Suzuki H."/>
            <person name="Master E."/>
            <person name="Ferreira P."/>
            <person name="Ruiz-Duenas F.J."/>
            <person name="Held B."/>
            <person name="Canessa P."/>
            <person name="Larrondo L.F."/>
            <person name="Schmoll M."/>
            <person name="Druzhinina I.S."/>
            <person name="Kubicek C.P."/>
            <person name="Gaskell J.A."/>
            <person name="Kersten P."/>
            <person name="St John F."/>
            <person name="Glasner J."/>
            <person name="Sabat G."/>
            <person name="Splinter BonDurant S."/>
            <person name="Syed K."/>
            <person name="Yadav J."/>
            <person name="Mgbeahuruike A.C."/>
            <person name="Kovalchuk A."/>
            <person name="Asiegbu F.O."/>
            <person name="Lackner G."/>
            <person name="Hoffmeister D."/>
            <person name="Rencoret J."/>
            <person name="Gutierrez A."/>
            <person name="Sun H."/>
            <person name="Lindquist E."/>
            <person name="Barry K."/>
            <person name="Riley R."/>
            <person name="Grigoriev I.V."/>
            <person name="Henrissat B."/>
            <person name="Kues U."/>
            <person name="Berka R.M."/>
            <person name="Martinez A.T."/>
            <person name="Covert S.F."/>
            <person name="Blanchette R.A."/>
            <person name="Cullen D."/>
        </authorList>
    </citation>
    <scope>NUCLEOTIDE SEQUENCE [LARGE SCALE GENOMIC DNA]</scope>
    <source>
        <strain evidence="7 8">11061_1 CR5-6</strain>
    </source>
</reference>
<keyword evidence="2" id="KW-0479">Metal-binding</keyword>
<evidence type="ECO:0000313" key="7">
    <source>
        <dbReference type="EMBL" id="KIP07418.1"/>
    </source>
</evidence>